<sequence>MRGVITRKAFTAIDTLVSSGRAATRKVLGAQQNGQRFADFADRTWATDIALSRQMLRRNQAAKWGDLLWGEDWADDQEPLIHWKGVPNIKDPYDLALVPLLLDELKPATVLELGSYMGGSALWMVDLLEDFGVESQIVSFDIDISRVVVGHPRIQFVQADCMKPDTFNGPWLDLPHPWLLIEDAHVNTHAMLEHFHPHLRPGDYLIVEDTAFMIDKYQDLERFVTSHGNDYKVDTRFTDLWGYNGTFSFNGYLRRM</sequence>
<keyword evidence="1" id="KW-0489">Methyltransferase</keyword>
<organism evidence="3 4">
    <name type="scientific">Mycobacterium deserti</name>
    <dbReference type="NCBI Taxonomy" id="2978347"/>
    <lineage>
        <taxon>Bacteria</taxon>
        <taxon>Bacillati</taxon>
        <taxon>Actinomycetota</taxon>
        <taxon>Actinomycetes</taxon>
        <taxon>Mycobacteriales</taxon>
        <taxon>Mycobacteriaceae</taxon>
        <taxon>Mycobacterium</taxon>
    </lineage>
</organism>
<accession>A0ABT2MF46</accession>
<keyword evidence="2" id="KW-0808">Transferase</keyword>
<evidence type="ECO:0000256" key="1">
    <source>
        <dbReference type="ARBA" id="ARBA00022603"/>
    </source>
</evidence>
<evidence type="ECO:0008006" key="5">
    <source>
        <dbReference type="Google" id="ProtNLM"/>
    </source>
</evidence>
<comment type="caution">
    <text evidence="3">The sequence shown here is derived from an EMBL/GenBank/DDBJ whole genome shotgun (WGS) entry which is preliminary data.</text>
</comment>
<dbReference type="Pfam" id="PF04989">
    <property type="entry name" value="RMNT_CmcI"/>
    <property type="match status" value="1"/>
</dbReference>
<dbReference type="RefSeq" id="WP_260994972.1">
    <property type="nucleotide sequence ID" value="NZ_JAODWD010000005.1"/>
</dbReference>
<evidence type="ECO:0000256" key="2">
    <source>
        <dbReference type="ARBA" id="ARBA00022679"/>
    </source>
</evidence>
<evidence type="ECO:0000313" key="3">
    <source>
        <dbReference type="EMBL" id="MCT7660905.1"/>
    </source>
</evidence>
<evidence type="ECO:0000313" key="4">
    <source>
        <dbReference type="Proteomes" id="UP001206639"/>
    </source>
</evidence>
<dbReference type="SUPFAM" id="SSF53335">
    <property type="entry name" value="S-adenosyl-L-methionine-dependent methyltransferases"/>
    <property type="match status" value="1"/>
</dbReference>
<dbReference type="InterPro" id="IPR007072">
    <property type="entry name" value="RNMT_CmcI"/>
</dbReference>
<dbReference type="CDD" id="cd02440">
    <property type="entry name" value="AdoMet_MTases"/>
    <property type="match status" value="1"/>
</dbReference>
<name>A0ABT2MF46_9MYCO</name>
<dbReference type="EMBL" id="JAODWD010000005">
    <property type="protein sequence ID" value="MCT7660905.1"/>
    <property type="molecule type" value="Genomic_DNA"/>
</dbReference>
<dbReference type="Gene3D" id="3.40.50.150">
    <property type="entry name" value="Vaccinia Virus protein VP39"/>
    <property type="match status" value="1"/>
</dbReference>
<dbReference type="PANTHER" id="PTHR40048">
    <property type="entry name" value="RHAMNOSYL O-METHYLTRANSFERASE"/>
    <property type="match status" value="1"/>
</dbReference>
<reference evidence="4" key="1">
    <citation type="submission" date="2023-07" db="EMBL/GenBank/DDBJ databases">
        <authorList>
            <person name="Deng Y."/>
            <person name="Zhang Y.-Q."/>
        </authorList>
    </citation>
    <scope>NUCLEOTIDE SEQUENCE [LARGE SCALE GENOMIC DNA]</scope>
    <source>
        <strain evidence="4">CPCC 205710</strain>
    </source>
</reference>
<gene>
    <name evidence="3" type="ORF">N4S67_21100</name>
</gene>
<protein>
    <recommendedName>
        <fullName evidence="5">Rhamnosyl O-methyltransferase</fullName>
    </recommendedName>
</protein>
<proteinExistence type="predicted"/>
<dbReference type="InterPro" id="IPR029063">
    <property type="entry name" value="SAM-dependent_MTases_sf"/>
</dbReference>
<dbReference type="PANTHER" id="PTHR40048:SF1">
    <property type="entry name" value="RHAMNOSYL O-METHYLTRANSFERASE"/>
    <property type="match status" value="1"/>
</dbReference>
<keyword evidence="4" id="KW-1185">Reference proteome</keyword>
<dbReference type="Proteomes" id="UP001206639">
    <property type="component" value="Unassembled WGS sequence"/>
</dbReference>